<sequence>MCGVRQRLTAAVSRCTDLVRGPFPHKWGWSRSSAQGLSLPRRGWQHPLWR</sequence>
<reference evidence="1" key="1">
    <citation type="journal article" date="2015" name="Front. Microbiol.">
        <title>Combining genomic sequencing methods to explore viral diversity and reveal potential virus-host interactions.</title>
        <authorList>
            <person name="Chow C.E."/>
            <person name="Winget D.M."/>
            <person name="White R.A.III."/>
            <person name="Hallam S.J."/>
            <person name="Suttle C.A."/>
        </authorList>
    </citation>
    <scope>NUCLEOTIDE SEQUENCE</scope>
    <source>
        <strain evidence="1">Anoxic3_1</strain>
    </source>
</reference>
<name>A0A0F7L2W7_9VIRU</name>
<organism evidence="1">
    <name type="scientific">uncultured marine virus</name>
    <dbReference type="NCBI Taxonomy" id="186617"/>
    <lineage>
        <taxon>Viruses</taxon>
        <taxon>environmental samples</taxon>
    </lineage>
</organism>
<accession>A0A0F7L2W7</accession>
<evidence type="ECO:0000313" key="1">
    <source>
        <dbReference type="EMBL" id="AKH45873.1"/>
    </source>
</evidence>
<reference evidence="1" key="2">
    <citation type="submission" date="2015-03" db="EMBL/GenBank/DDBJ databases">
        <authorList>
            <person name="Chow C.-E.T."/>
            <person name="Winget D.M."/>
            <person name="White R.A.III."/>
            <person name="Hallam S.J."/>
            <person name="Suttle C.A."/>
        </authorList>
    </citation>
    <scope>NUCLEOTIDE SEQUENCE</scope>
    <source>
        <strain evidence="1">Anoxic3_1</strain>
    </source>
</reference>
<protein>
    <submittedName>
        <fullName evidence="1">Uncharacterized protein</fullName>
    </submittedName>
</protein>
<dbReference type="EMBL" id="KR029577">
    <property type="protein sequence ID" value="AKH45873.1"/>
    <property type="molecule type" value="Genomic_DNA"/>
</dbReference>
<proteinExistence type="predicted"/>